<protein>
    <submittedName>
        <fullName evidence="2">Uncharacterized protein</fullName>
    </submittedName>
</protein>
<name>A0AAW1NQV5_9CHLO</name>
<evidence type="ECO:0000313" key="3">
    <source>
        <dbReference type="Proteomes" id="UP001465755"/>
    </source>
</evidence>
<organism evidence="2 3">
    <name type="scientific">Symbiochloris irregularis</name>
    <dbReference type="NCBI Taxonomy" id="706552"/>
    <lineage>
        <taxon>Eukaryota</taxon>
        <taxon>Viridiplantae</taxon>
        <taxon>Chlorophyta</taxon>
        <taxon>core chlorophytes</taxon>
        <taxon>Trebouxiophyceae</taxon>
        <taxon>Trebouxiales</taxon>
        <taxon>Trebouxiaceae</taxon>
        <taxon>Symbiochloris</taxon>
    </lineage>
</organism>
<keyword evidence="3" id="KW-1185">Reference proteome</keyword>
<reference evidence="2 3" key="1">
    <citation type="journal article" date="2024" name="Nat. Commun.">
        <title>Phylogenomics reveals the evolutionary origins of lichenization in chlorophyte algae.</title>
        <authorList>
            <person name="Puginier C."/>
            <person name="Libourel C."/>
            <person name="Otte J."/>
            <person name="Skaloud P."/>
            <person name="Haon M."/>
            <person name="Grisel S."/>
            <person name="Petersen M."/>
            <person name="Berrin J.G."/>
            <person name="Delaux P.M."/>
            <person name="Dal Grande F."/>
            <person name="Keller J."/>
        </authorList>
    </citation>
    <scope>NUCLEOTIDE SEQUENCE [LARGE SCALE GENOMIC DNA]</scope>
    <source>
        <strain evidence="2 3">SAG 2036</strain>
    </source>
</reference>
<dbReference type="AlphaFoldDB" id="A0AAW1NQV5"/>
<dbReference type="EMBL" id="JALJOQ010000127">
    <property type="protein sequence ID" value="KAK9795538.1"/>
    <property type="molecule type" value="Genomic_DNA"/>
</dbReference>
<proteinExistence type="predicted"/>
<dbReference type="Proteomes" id="UP001465755">
    <property type="component" value="Unassembled WGS sequence"/>
</dbReference>
<accession>A0AAW1NQV5</accession>
<evidence type="ECO:0000313" key="2">
    <source>
        <dbReference type="EMBL" id="KAK9795538.1"/>
    </source>
</evidence>
<comment type="caution">
    <text evidence="2">The sequence shown here is derived from an EMBL/GenBank/DDBJ whole genome shotgun (WGS) entry which is preliminary data.</text>
</comment>
<sequence>MKGFSRRRAGPQGTSNSPLPGKSASAAASNRPLAGSALPSSGGGGVPNEGAAIQWQQMSPADAAAMIASKPSQLAMSMLRQGNFEEDCNSSLQQSRELLVDIMYGRRSITTAESAKVAEVMQNLESLLARSLERQTAWVAGCQQWEQALFAHVRYTEQVVHAACAARQEARGQLTLSRARQAAHEASLAEKDASIAQLKRKVKNLEAQRESEIEPNDHFSASSWLKMLQSPS</sequence>
<feature type="region of interest" description="Disordered" evidence="1">
    <location>
        <begin position="1"/>
        <end position="50"/>
    </location>
</feature>
<evidence type="ECO:0000256" key="1">
    <source>
        <dbReference type="SAM" id="MobiDB-lite"/>
    </source>
</evidence>
<gene>
    <name evidence="2" type="ORF">WJX73_000771</name>
</gene>